<feature type="chain" id="PRO_5037494550" description="Peptidase M1 membrane alanine aminopeptidase domain-containing protein" evidence="1">
    <location>
        <begin position="20"/>
        <end position="466"/>
    </location>
</feature>
<comment type="caution">
    <text evidence="2">The sequence shown here is derived from an EMBL/GenBank/DDBJ whole genome shotgun (WGS) entry which is preliminary data.</text>
</comment>
<dbReference type="InterPro" id="IPR027268">
    <property type="entry name" value="Peptidase_M4/M1_CTD_sf"/>
</dbReference>
<dbReference type="AlphaFoldDB" id="A0A972JG68"/>
<reference evidence="2" key="1">
    <citation type="submission" date="2020-02" db="EMBL/GenBank/DDBJ databases">
        <title>Flavobacterium sp. genome.</title>
        <authorList>
            <person name="Jung H.S."/>
            <person name="Baek J.H."/>
            <person name="Jeon C.O."/>
        </authorList>
    </citation>
    <scope>NUCLEOTIDE SEQUENCE</scope>
    <source>
        <strain evidence="2">SE-s28</strain>
    </source>
</reference>
<sequence>MRNWLRLLLLLFVGTAVFAQEKAPLIKGKVKISIAEGTFDCDLTLSEFPPLKDYYIRLNSGMNILHFRSKKPNDFVLGFDKSTADSTSTGESIAYYFPDNSRKSKFLPEEIQLRYVGKFPVATDTIENYTREDWKGNIAFNGKSVRTDGFQTCWYPVLYDVAEDRLYSEVRYDIEIECADCQTLYINGNKPVKSQKTVFQSEVPREMTLFCGNFDFTNNNDTYILNPDLSEEQITEFCALTNSYKAFLSDRLRLPYNQPVTFVETTPTSKKNGWLFVSYPTIFSIGWGENGLQSLFNPKIQNWYRPFIAHELGHYYFGTYKVFNSELGDMMSEGFSEFLSLKVTQNLIGPDVYNKKLADKMESLKDFKPIPFSKVKSRSDYKDRELYVYYFAPLVFTAIELEIGHELMWKWLNQLLKAKTRFTDYDFLLETFKKTINNQKAFNALRDMYFDNDAALENALKRIGQR</sequence>
<dbReference type="Gene3D" id="1.10.390.10">
    <property type="entry name" value="Neutral Protease Domain 2"/>
    <property type="match status" value="1"/>
</dbReference>
<dbReference type="Proteomes" id="UP000712080">
    <property type="component" value="Unassembled WGS sequence"/>
</dbReference>
<dbReference type="SUPFAM" id="SSF55486">
    <property type="entry name" value="Metalloproteases ('zincins'), catalytic domain"/>
    <property type="match status" value="1"/>
</dbReference>
<dbReference type="EMBL" id="JAAMPU010000103">
    <property type="protein sequence ID" value="NMH27881.1"/>
    <property type="molecule type" value="Genomic_DNA"/>
</dbReference>
<evidence type="ECO:0008006" key="4">
    <source>
        <dbReference type="Google" id="ProtNLM"/>
    </source>
</evidence>
<organism evidence="2 3">
    <name type="scientific">Flavobacterium silvaticum</name>
    <dbReference type="NCBI Taxonomy" id="1852020"/>
    <lineage>
        <taxon>Bacteria</taxon>
        <taxon>Pseudomonadati</taxon>
        <taxon>Bacteroidota</taxon>
        <taxon>Flavobacteriia</taxon>
        <taxon>Flavobacteriales</taxon>
        <taxon>Flavobacteriaceae</taxon>
        <taxon>Flavobacterium</taxon>
    </lineage>
</organism>
<name>A0A972JG68_9FLAO</name>
<evidence type="ECO:0000313" key="2">
    <source>
        <dbReference type="EMBL" id="NMH27881.1"/>
    </source>
</evidence>
<evidence type="ECO:0000256" key="1">
    <source>
        <dbReference type="SAM" id="SignalP"/>
    </source>
</evidence>
<protein>
    <recommendedName>
        <fullName evidence="4">Peptidase M1 membrane alanine aminopeptidase domain-containing protein</fullName>
    </recommendedName>
</protein>
<evidence type="ECO:0000313" key="3">
    <source>
        <dbReference type="Proteomes" id="UP000712080"/>
    </source>
</evidence>
<gene>
    <name evidence="2" type="ORF">G6047_07545</name>
</gene>
<keyword evidence="1" id="KW-0732">Signal</keyword>
<keyword evidence="3" id="KW-1185">Reference proteome</keyword>
<proteinExistence type="predicted"/>
<feature type="signal peptide" evidence="1">
    <location>
        <begin position="1"/>
        <end position="19"/>
    </location>
</feature>
<dbReference type="RefSeq" id="WP_169526952.1">
    <property type="nucleotide sequence ID" value="NZ_JAAMPU010000103.1"/>
</dbReference>
<accession>A0A972JG68</accession>